<organism evidence="1 2">
    <name type="scientific">Cronobacter malonaticus</name>
    <dbReference type="NCBI Taxonomy" id="413503"/>
    <lineage>
        <taxon>Bacteria</taxon>
        <taxon>Pseudomonadati</taxon>
        <taxon>Pseudomonadota</taxon>
        <taxon>Gammaproteobacteria</taxon>
        <taxon>Enterobacterales</taxon>
        <taxon>Enterobacteriaceae</taxon>
        <taxon>Cronobacter</taxon>
    </lineage>
</organism>
<dbReference type="HOGENOM" id="CLU_156505_0_0_6"/>
<dbReference type="AlphaFoldDB" id="V5U0H6"/>
<reference evidence="1 2" key="1">
    <citation type="journal article" date="2014" name="Genome Announc.">
        <title>Complete Genome Sequence of Cronobacter sakazakii Strain CMCC 45402.</title>
        <authorList>
            <person name="Zhao Z."/>
            <person name="Wang L."/>
            <person name="Wang B."/>
            <person name="Liang H."/>
            <person name="Ye Q."/>
            <person name="Zeng M."/>
        </authorList>
    </citation>
    <scope>NUCLEOTIDE SEQUENCE [LARGE SCALE GENOMIC DNA]</scope>
    <source>
        <strain evidence="2">45402</strain>
    </source>
</reference>
<evidence type="ECO:0000313" key="2">
    <source>
        <dbReference type="Proteomes" id="UP000018545"/>
    </source>
</evidence>
<dbReference type="Proteomes" id="UP000018545">
    <property type="component" value="Chromosome"/>
</dbReference>
<dbReference type="PATRIC" id="fig|1401659.3.peg.1933"/>
<accession>V5U0H6</accession>
<dbReference type="EMBL" id="CP006731">
    <property type="protein sequence ID" value="AHB70314.1"/>
    <property type="molecule type" value="Genomic_DNA"/>
</dbReference>
<gene>
    <name evidence="1" type="ORF">P262_02742</name>
</gene>
<sequence>MNLQQIGKMEKIIEQMSADYCICKQVEARQEELDAALSNSALNKVIRESWQAAGMRNEIITHVLEDVEATEIIGALLRELSGVAARWDMADQIDGARDAA</sequence>
<evidence type="ECO:0000313" key="1">
    <source>
        <dbReference type="EMBL" id="AHB70314.1"/>
    </source>
</evidence>
<proteinExistence type="predicted"/>
<dbReference type="KEGG" id="csi:P262_02742"/>
<protein>
    <submittedName>
        <fullName evidence="1">Uncharacterized protein</fullName>
    </submittedName>
</protein>
<name>V5U0H6_9ENTR</name>